<comment type="caution">
    <text evidence="11">The sequence shown here is derived from an EMBL/GenBank/DDBJ whole genome shotgun (WGS) entry which is preliminary data.</text>
</comment>
<feature type="transmembrane region" description="Helical" evidence="10">
    <location>
        <begin position="246"/>
        <end position="262"/>
    </location>
</feature>
<accession>A0A2T5IJC8</accession>
<dbReference type="GO" id="GO:0055085">
    <property type="term" value="P:transmembrane transport"/>
    <property type="evidence" value="ECO:0007669"/>
    <property type="project" value="InterPro"/>
</dbReference>
<dbReference type="AlphaFoldDB" id="A0A2T5IJC8"/>
<dbReference type="GO" id="GO:0022900">
    <property type="term" value="P:electron transport chain"/>
    <property type="evidence" value="ECO:0007669"/>
    <property type="project" value="InterPro"/>
</dbReference>
<dbReference type="Pfam" id="PF03116">
    <property type="entry name" value="NQR2_RnfD_RnfE"/>
    <property type="match status" value="1"/>
</dbReference>
<evidence type="ECO:0000256" key="1">
    <source>
        <dbReference type="ARBA" id="ARBA00022448"/>
    </source>
</evidence>
<evidence type="ECO:0000256" key="5">
    <source>
        <dbReference type="ARBA" id="ARBA00022692"/>
    </source>
</evidence>
<feature type="transmembrane region" description="Helical" evidence="10">
    <location>
        <begin position="268"/>
        <end position="285"/>
    </location>
</feature>
<feature type="transmembrane region" description="Helical" evidence="10">
    <location>
        <begin position="28"/>
        <end position="47"/>
    </location>
</feature>
<feature type="transmembrane region" description="Helical" evidence="10">
    <location>
        <begin position="53"/>
        <end position="70"/>
    </location>
</feature>
<dbReference type="RefSeq" id="WP_108032846.1">
    <property type="nucleotide sequence ID" value="NZ_QAOM01000011.1"/>
</dbReference>
<name>A0A2T5IJC8_9LACT</name>
<feature type="transmembrane region" description="Helical" evidence="10">
    <location>
        <begin position="320"/>
        <end position="339"/>
    </location>
</feature>
<evidence type="ECO:0000256" key="10">
    <source>
        <dbReference type="SAM" id="Phobius"/>
    </source>
</evidence>
<keyword evidence="4" id="KW-0288">FMN</keyword>
<evidence type="ECO:0000313" key="11">
    <source>
        <dbReference type="EMBL" id="PTQ83936.1"/>
    </source>
</evidence>
<evidence type="ECO:0000256" key="6">
    <source>
        <dbReference type="ARBA" id="ARBA00022967"/>
    </source>
</evidence>
<feature type="transmembrane region" description="Helical" evidence="10">
    <location>
        <begin position="127"/>
        <end position="145"/>
    </location>
</feature>
<dbReference type="Proteomes" id="UP000244161">
    <property type="component" value="Unassembled WGS sequence"/>
</dbReference>
<dbReference type="GO" id="GO:0005886">
    <property type="term" value="C:plasma membrane"/>
    <property type="evidence" value="ECO:0007669"/>
    <property type="project" value="TreeGrafter"/>
</dbReference>
<sequence>MMEKAKLQEAKLIVNTSPHIRAKNSSQWIMLQVIIALLFPTIAGTVIFGPKVIAFVVVGAVAAALSEYVYQKLLGKQITVSDLSAVVTGMLIGLTMPYDAGLGTTALLSLLAIVVFKQLFGGIGRNILNPAVAVRIGYLLLPWFWMELFPQYDVITTASSKTAILAKSVTTGATDAVDAVSSSTPLYHIGGGATAVKGGLPGLQQIFFGYDMGGYGGAVGETCKFAILIALLYLIVRRIVNPKIPLLYYATCAVIALVASGFDFEFMLYHLFTGAIIFGGAFMITDYTTGGLTPMGQTIFAVGCGILTMAFRFGSYSPGGVGFAILIMNLLIPVIDRLTAPKIVGHEKRPKAFRS</sequence>
<evidence type="ECO:0000256" key="7">
    <source>
        <dbReference type="ARBA" id="ARBA00022982"/>
    </source>
</evidence>
<dbReference type="PANTHER" id="PTHR30578:SF0">
    <property type="entry name" value="ION-TRANSLOCATING OXIDOREDUCTASE COMPLEX SUBUNIT D"/>
    <property type="match status" value="1"/>
</dbReference>
<keyword evidence="12" id="KW-1185">Reference proteome</keyword>
<keyword evidence="9 10" id="KW-0472">Membrane</keyword>
<evidence type="ECO:0000256" key="2">
    <source>
        <dbReference type="ARBA" id="ARBA00022553"/>
    </source>
</evidence>
<keyword evidence="5 10" id="KW-0812">Transmembrane</keyword>
<keyword evidence="3" id="KW-0285">Flavoprotein</keyword>
<evidence type="ECO:0000256" key="3">
    <source>
        <dbReference type="ARBA" id="ARBA00022630"/>
    </source>
</evidence>
<dbReference type="NCBIfam" id="TIGR01946">
    <property type="entry name" value="rnfD"/>
    <property type="match status" value="1"/>
</dbReference>
<feature type="transmembrane region" description="Helical" evidence="10">
    <location>
        <begin position="102"/>
        <end position="120"/>
    </location>
</feature>
<dbReference type="OrthoDB" id="9776359at2"/>
<keyword evidence="6" id="KW-1278">Translocase</keyword>
<keyword evidence="8 10" id="KW-1133">Transmembrane helix</keyword>
<feature type="transmembrane region" description="Helical" evidence="10">
    <location>
        <begin position="215"/>
        <end position="234"/>
    </location>
</feature>
<evidence type="ECO:0000313" key="12">
    <source>
        <dbReference type="Proteomes" id="UP000244161"/>
    </source>
</evidence>
<dbReference type="PANTHER" id="PTHR30578">
    <property type="entry name" value="ELECTRON TRANSPORT COMPLEX PROTEIN RNFD"/>
    <property type="match status" value="1"/>
</dbReference>
<protein>
    <submittedName>
        <fullName evidence="11">Electron transport complex protein RnfD</fullName>
    </submittedName>
</protein>
<evidence type="ECO:0000256" key="4">
    <source>
        <dbReference type="ARBA" id="ARBA00022643"/>
    </source>
</evidence>
<gene>
    <name evidence="11" type="ORF">C8U37_11121</name>
</gene>
<evidence type="ECO:0000256" key="9">
    <source>
        <dbReference type="ARBA" id="ARBA00023136"/>
    </source>
</evidence>
<organism evidence="11 12">
    <name type="scientific">Trichococcus patagoniensis</name>
    <dbReference type="NCBI Taxonomy" id="382641"/>
    <lineage>
        <taxon>Bacteria</taxon>
        <taxon>Bacillati</taxon>
        <taxon>Bacillota</taxon>
        <taxon>Bacilli</taxon>
        <taxon>Lactobacillales</taxon>
        <taxon>Carnobacteriaceae</taxon>
        <taxon>Trichococcus</taxon>
    </lineage>
</organism>
<dbReference type="InterPro" id="IPR011303">
    <property type="entry name" value="RnfD_bac"/>
</dbReference>
<keyword evidence="1" id="KW-0813">Transport</keyword>
<keyword evidence="2" id="KW-0597">Phosphoprotein</keyword>
<proteinExistence type="predicted"/>
<evidence type="ECO:0000256" key="8">
    <source>
        <dbReference type="ARBA" id="ARBA00022989"/>
    </source>
</evidence>
<dbReference type="InterPro" id="IPR004338">
    <property type="entry name" value="NqrB/RnfD"/>
</dbReference>
<dbReference type="EMBL" id="QAOM01000011">
    <property type="protein sequence ID" value="PTQ83936.1"/>
    <property type="molecule type" value="Genomic_DNA"/>
</dbReference>
<reference evidence="11 12" key="1">
    <citation type="submission" date="2018-04" db="EMBL/GenBank/DDBJ databases">
        <title>Genomic Encyclopedia of Archaeal and Bacterial Type Strains, Phase II (KMG-II): from individual species to whole genera.</title>
        <authorList>
            <person name="Goeker M."/>
        </authorList>
    </citation>
    <scope>NUCLEOTIDE SEQUENCE [LARGE SCALE GENOMIC DNA]</scope>
    <source>
        <strain evidence="11 12">DSM 18806</strain>
    </source>
</reference>
<keyword evidence="7" id="KW-0249">Electron transport</keyword>